<gene>
    <name evidence="1" type="ORF">QAD02_006140</name>
</gene>
<evidence type="ECO:0000313" key="2">
    <source>
        <dbReference type="Proteomes" id="UP001239111"/>
    </source>
</evidence>
<keyword evidence="2" id="KW-1185">Reference proteome</keyword>
<comment type="caution">
    <text evidence="1">The sequence shown here is derived from an EMBL/GenBank/DDBJ whole genome shotgun (WGS) entry which is preliminary data.</text>
</comment>
<organism evidence="1 2">
    <name type="scientific">Eretmocerus hayati</name>
    <dbReference type="NCBI Taxonomy" id="131215"/>
    <lineage>
        <taxon>Eukaryota</taxon>
        <taxon>Metazoa</taxon>
        <taxon>Ecdysozoa</taxon>
        <taxon>Arthropoda</taxon>
        <taxon>Hexapoda</taxon>
        <taxon>Insecta</taxon>
        <taxon>Pterygota</taxon>
        <taxon>Neoptera</taxon>
        <taxon>Endopterygota</taxon>
        <taxon>Hymenoptera</taxon>
        <taxon>Apocrita</taxon>
        <taxon>Proctotrupomorpha</taxon>
        <taxon>Chalcidoidea</taxon>
        <taxon>Aphelinidae</taxon>
        <taxon>Aphelininae</taxon>
        <taxon>Eretmocerus</taxon>
    </lineage>
</organism>
<dbReference type="Proteomes" id="UP001239111">
    <property type="component" value="Chromosome 4"/>
</dbReference>
<reference evidence="1" key="1">
    <citation type="submission" date="2023-04" db="EMBL/GenBank/DDBJ databases">
        <title>A chromosome-level genome assembly of the parasitoid wasp Eretmocerus hayati.</title>
        <authorList>
            <person name="Zhong Y."/>
            <person name="Liu S."/>
            <person name="Liu Y."/>
        </authorList>
    </citation>
    <scope>NUCLEOTIDE SEQUENCE</scope>
    <source>
        <strain evidence="1">ZJU_SS_LIU_2023</strain>
    </source>
</reference>
<name>A0ACC2N068_9HYME</name>
<dbReference type="EMBL" id="CM056744">
    <property type="protein sequence ID" value="KAJ8664478.1"/>
    <property type="molecule type" value="Genomic_DNA"/>
</dbReference>
<protein>
    <submittedName>
        <fullName evidence="1">Uncharacterized protein</fullName>
    </submittedName>
</protein>
<sequence>MAYNSDGDEIDLRNFDSQQYSIFTTPVSDKIGKDGYFVSTAISGAITSSGGFRPDVKGESDFRWALGINYFSLDLIGVWTHENASSDTLVPRKFRIPLMIGVATLGIVLPQGYALYLVSSHLPLVLDNLCTSAACTIGLVKLLYLWKYRHDLTEVMEEARNDWLRNKTSWERSVMLKQAGRARSFTIVGYCVMLMALLNYGVPPFFGYTSRMVNNITDTGSELGHYFPLQAAFPFESDITPNFQILYFLMWISMLCDVTAYTFPDNLFGALIFHASAQAEILGAQMRHAFDGFEGTRSGNEGFIQSKIKQIAINQVRLRRLMRLTNDSFKTIILSQVVSLTIATCSFGFGTIDALSNDKDDIPMMRLLIAGEATLASMFQILIYCVASEVYIHHSEMHVNNMYASKWYDVSITDSRDIILVMAVSQTSPRPTAGGFVDLSLNLFVQICRTTFSYISVLLAASK</sequence>
<proteinExistence type="predicted"/>
<accession>A0ACC2N068</accession>
<evidence type="ECO:0000313" key="1">
    <source>
        <dbReference type="EMBL" id="KAJ8664478.1"/>
    </source>
</evidence>